<keyword evidence="2" id="KW-1185">Reference proteome</keyword>
<protein>
    <submittedName>
        <fullName evidence="3">Uncharacterized protein LOC113494414</fullName>
    </submittedName>
</protein>
<dbReference type="AlphaFoldDB" id="A0A7E5VJN0"/>
<dbReference type="OrthoDB" id="2139606at2759"/>
<dbReference type="RefSeq" id="XP_026728538.1">
    <property type="nucleotide sequence ID" value="XM_026872737.1"/>
</dbReference>
<reference evidence="3" key="1">
    <citation type="submission" date="2025-08" db="UniProtKB">
        <authorList>
            <consortium name="RefSeq"/>
        </authorList>
    </citation>
    <scope>IDENTIFICATION</scope>
</reference>
<dbReference type="GeneID" id="113494414"/>
<accession>A0A7E5VJN0</accession>
<feature type="region of interest" description="Disordered" evidence="1">
    <location>
        <begin position="200"/>
        <end position="227"/>
    </location>
</feature>
<name>A0A7E5VJN0_TRINI</name>
<sequence>MDMIPKVAITRRSGNAENTSKALHIEYNQPKAYNPITDNKIDAAEHETKFDVSHEGLKAVLGNHSQVLKDKDLSKIVVNELKKGSEIIGDSRATVTSNITFTAENDTLTAMAFIAGNLLNKLWNMEKDASGSSAETDDVKHQKITDLLDLFKEPLNLRQETFLKNALQQLSSAMDNNKDITNISLCESIEEAKRRMLNLSESDEDKMRYLPQTPCSKGKENKSEDQSQATVKAISKINNVLELIKKFENVQGHISQLKHGPVLNFNKSESEKEREKEDVLSEDETTSISLFGKILEKITKLLIPNRNGKKIVNHIKSKNLFAGNDNIKAKFKKLYNIDLANMTVSAKDKLVLDYLTHIDSSPDCLLNIKNRGPKTPSIEGNILLNLSEFFKMKSFSDLLKLVEPETPKVLRDPVVEITTKKYERPTPAQHEQIYALKTSSKADVDAIKFNSTKEKLKTHLKTIIEDLIELQNAKGISVKGNIRIADALPCIYNIINAGREHLTFPKGADNTDAAKRITEIFTTLRKEMKSAQARRSSSNIPKTKQRPKSAIVWERLINNLNEKSKAKSRRMSDFKAPKSYDEIRELMDRLENSSSTYKRNALLYDVPPAGKLMMLKTLDQDVAKSIGILEDIKLALPTLSKLPRDKFMELEEFVKNVASSTNLNVDVNEKVKMDQGKYYVNEINPRNGLPKSAPQMKPILRYGGNDVSEHDDNLKVSRTQIVNQLIRNRMQLYLKLKHDNEFDVEDDMNYNIAKRVLYYLDAGNYDVAKEMFKVFVMQKKDKFGIALSNDQPLDQFVAVSPTPKAIMMEAPMRRVGNEQQPILRYDDPSKLAPQVNWVNQDHLIKQLLNIKNMGM</sequence>
<evidence type="ECO:0000256" key="1">
    <source>
        <dbReference type="SAM" id="MobiDB-lite"/>
    </source>
</evidence>
<evidence type="ECO:0000313" key="3">
    <source>
        <dbReference type="RefSeq" id="XP_026728538.1"/>
    </source>
</evidence>
<dbReference type="InParanoid" id="A0A7E5VJN0"/>
<proteinExistence type="predicted"/>
<dbReference type="KEGG" id="tnl:113494414"/>
<evidence type="ECO:0000313" key="2">
    <source>
        <dbReference type="Proteomes" id="UP000322000"/>
    </source>
</evidence>
<dbReference type="Proteomes" id="UP000322000">
    <property type="component" value="Chromosome 5"/>
</dbReference>
<organism evidence="2 3">
    <name type="scientific">Trichoplusia ni</name>
    <name type="common">Cabbage looper</name>
    <dbReference type="NCBI Taxonomy" id="7111"/>
    <lineage>
        <taxon>Eukaryota</taxon>
        <taxon>Metazoa</taxon>
        <taxon>Ecdysozoa</taxon>
        <taxon>Arthropoda</taxon>
        <taxon>Hexapoda</taxon>
        <taxon>Insecta</taxon>
        <taxon>Pterygota</taxon>
        <taxon>Neoptera</taxon>
        <taxon>Endopterygota</taxon>
        <taxon>Lepidoptera</taxon>
        <taxon>Glossata</taxon>
        <taxon>Ditrysia</taxon>
        <taxon>Noctuoidea</taxon>
        <taxon>Noctuidae</taxon>
        <taxon>Plusiinae</taxon>
        <taxon>Trichoplusia</taxon>
    </lineage>
</organism>
<gene>
    <name evidence="3" type="primary">LOC113494414</name>
</gene>